<sequence>MNKPVRVIHFDGRWQIRRQGIRKPVSEHRLQGTAVAKARHIAKKEKVELFIHAKDGRINRRDSYGHDPYPPEG</sequence>
<name>A0A1G2BUN4_9BACT</name>
<protein>
    <recommendedName>
        <fullName evidence="3">DUF2188 domain-containing protein</fullName>
    </recommendedName>
</protein>
<reference evidence="1 2" key="1">
    <citation type="journal article" date="2016" name="Nat. Commun.">
        <title>Thousands of microbial genomes shed light on interconnected biogeochemical processes in an aquifer system.</title>
        <authorList>
            <person name="Anantharaman K."/>
            <person name="Brown C.T."/>
            <person name="Hug L.A."/>
            <person name="Sharon I."/>
            <person name="Castelle C.J."/>
            <person name="Probst A.J."/>
            <person name="Thomas B.C."/>
            <person name="Singh A."/>
            <person name="Wilkins M.J."/>
            <person name="Karaoz U."/>
            <person name="Brodie E.L."/>
            <person name="Williams K.H."/>
            <person name="Hubbard S.S."/>
            <person name="Banfield J.F."/>
        </authorList>
    </citation>
    <scope>NUCLEOTIDE SEQUENCE [LARGE SCALE GENOMIC DNA]</scope>
</reference>
<comment type="caution">
    <text evidence="1">The sequence shown here is derived from an EMBL/GenBank/DDBJ whole genome shotgun (WGS) entry which is preliminary data.</text>
</comment>
<dbReference type="InterPro" id="IPR018691">
    <property type="entry name" value="DUF2188"/>
</dbReference>
<dbReference type="Proteomes" id="UP000177349">
    <property type="component" value="Unassembled WGS sequence"/>
</dbReference>
<dbReference type="Pfam" id="PF09954">
    <property type="entry name" value="DUF2188"/>
    <property type="match status" value="1"/>
</dbReference>
<gene>
    <name evidence="1" type="ORF">A3B31_02910</name>
</gene>
<evidence type="ECO:0000313" key="2">
    <source>
        <dbReference type="Proteomes" id="UP000177349"/>
    </source>
</evidence>
<accession>A0A1G2BUN4</accession>
<evidence type="ECO:0000313" key="1">
    <source>
        <dbReference type="EMBL" id="OGY92812.1"/>
    </source>
</evidence>
<evidence type="ECO:0008006" key="3">
    <source>
        <dbReference type="Google" id="ProtNLM"/>
    </source>
</evidence>
<proteinExistence type="predicted"/>
<dbReference type="EMBL" id="MHKN01000009">
    <property type="protein sequence ID" value="OGY92812.1"/>
    <property type="molecule type" value="Genomic_DNA"/>
</dbReference>
<dbReference type="AlphaFoldDB" id="A0A1G2BUN4"/>
<organism evidence="1 2">
    <name type="scientific">Candidatus Komeilibacteria bacterium RIFCSPLOWO2_01_FULL_53_11</name>
    <dbReference type="NCBI Taxonomy" id="1798552"/>
    <lineage>
        <taxon>Bacteria</taxon>
        <taxon>Candidatus Komeiliibacteriota</taxon>
    </lineage>
</organism>